<dbReference type="PaxDb" id="30732-ENSOMEP00000027513"/>
<organism evidence="3 4">
    <name type="scientific">Oryzias melastigma</name>
    <name type="common">Marine medaka</name>
    <dbReference type="NCBI Taxonomy" id="30732"/>
    <lineage>
        <taxon>Eukaryota</taxon>
        <taxon>Metazoa</taxon>
        <taxon>Chordata</taxon>
        <taxon>Craniata</taxon>
        <taxon>Vertebrata</taxon>
        <taxon>Euteleostomi</taxon>
        <taxon>Actinopterygii</taxon>
        <taxon>Neopterygii</taxon>
        <taxon>Teleostei</taxon>
        <taxon>Neoteleostei</taxon>
        <taxon>Acanthomorphata</taxon>
        <taxon>Ovalentaria</taxon>
        <taxon>Atherinomorphae</taxon>
        <taxon>Beloniformes</taxon>
        <taxon>Adrianichthyidae</taxon>
        <taxon>Oryziinae</taxon>
        <taxon>Oryzias</taxon>
    </lineage>
</organism>
<dbReference type="STRING" id="30732.ENSOMEP00000027513"/>
<feature type="region of interest" description="Disordered" evidence="1">
    <location>
        <begin position="1"/>
        <end position="30"/>
    </location>
</feature>
<feature type="compositionally biased region" description="Basic and acidic residues" evidence="1">
    <location>
        <begin position="1"/>
        <end position="13"/>
    </location>
</feature>
<dbReference type="AlphaFoldDB" id="A0A3B3DBM5"/>
<proteinExistence type="predicted"/>
<dbReference type="InterPro" id="IPR003877">
    <property type="entry name" value="SPRY_dom"/>
</dbReference>
<evidence type="ECO:0000313" key="4">
    <source>
        <dbReference type="Proteomes" id="UP000261560"/>
    </source>
</evidence>
<dbReference type="SUPFAM" id="SSF49899">
    <property type="entry name" value="Concanavalin A-like lectins/glucanases"/>
    <property type="match status" value="1"/>
</dbReference>
<keyword evidence="4" id="KW-1185">Reference proteome</keyword>
<evidence type="ECO:0000256" key="1">
    <source>
        <dbReference type="SAM" id="MobiDB-lite"/>
    </source>
</evidence>
<dbReference type="InterPro" id="IPR001870">
    <property type="entry name" value="B30.2/SPRY"/>
</dbReference>
<dbReference type="InterPro" id="IPR050143">
    <property type="entry name" value="TRIM/RBCC"/>
</dbReference>
<dbReference type="PANTHER" id="PTHR24103">
    <property type="entry name" value="E3 UBIQUITIN-PROTEIN LIGASE TRIM"/>
    <property type="match status" value="1"/>
</dbReference>
<dbReference type="SMART" id="SM00449">
    <property type="entry name" value="SPRY"/>
    <property type="match status" value="1"/>
</dbReference>
<dbReference type="Pfam" id="PF00622">
    <property type="entry name" value="SPRY"/>
    <property type="match status" value="1"/>
</dbReference>
<dbReference type="Proteomes" id="UP000261560">
    <property type="component" value="Unplaced"/>
</dbReference>
<reference evidence="3" key="2">
    <citation type="submission" date="2025-09" db="UniProtKB">
        <authorList>
            <consortium name="Ensembl"/>
        </authorList>
    </citation>
    <scope>IDENTIFICATION</scope>
</reference>
<dbReference type="InterPro" id="IPR043136">
    <property type="entry name" value="B30.2/SPRY_sf"/>
</dbReference>
<evidence type="ECO:0000313" key="3">
    <source>
        <dbReference type="Ensembl" id="ENSOMEP00000027513.1"/>
    </source>
</evidence>
<feature type="domain" description="B30.2/SPRY" evidence="2">
    <location>
        <begin position="1"/>
        <end position="198"/>
    </location>
</feature>
<dbReference type="Ensembl" id="ENSOMET00000001778.1">
    <property type="protein sequence ID" value="ENSOMEP00000027513.1"/>
    <property type="gene ID" value="ENSOMEG00000010023.1"/>
</dbReference>
<accession>A0A3B3DBM5</accession>
<name>A0A3B3DBM5_ORYME</name>
<dbReference type="Gene3D" id="2.60.120.920">
    <property type="match status" value="1"/>
</dbReference>
<reference evidence="3" key="1">
    <citation type="submission" date="2025-08" db="UniProtKB">
        <authorList>
            <consortium name="Ensembl"/>
        </authorList>
    </citation>
    <scope>IDENTIFICATION</scope>
</reference>
<sequence length="211" mass="23917">MSEETRSPARRSPDPISFTDDVLLDPDSANPNLLLSSDEKRLRCGLERRDVSPCPQRFDGWWCAVGREGYASGRHYWEVEVGERDWRLGVVKASAVRQGFRPLNAETGYLTLRLERGSDLKALTVPPTLLPKHLAPRKVGVYLDYEEGQLSFYDVEKLVGHLPGDRRRPRHAPLHHPAGDLTRHHGARLRVPRGHHHAICGIGSFSQRVRQ</sequence>
<protein>
    <submittedName>
        <fullName evidence="3">Zgc:194990</fullName>
    </submittedName>
</protein>
<dbReference type="InterPro" id="IPR003879">
    <property type="entry name" value="Butyrophylin_SPRY"/>
</dbReference>
<dbReference type="InterPro" id="IPR013320">
    <property type="entry name" value="ConA-like_dom_sf"/>
</dbReference>
<dbReference type="Pfam" id="PF13765">
    <property type="entry name" value="PRY"/>
    <property type="match status" value="1"/>
</dbReference>
<dbReference type="SMART" id="SM00589">
    <property type="entry name" value="PRY"/>
    <property type="match status" value="1"/>
</dbReference>
<dbReference type="GeneTree" id="ENSGT00940000163587"/>
<dbReference type="OMA" id="HAICGIG"/>
<evidence type="ECO:0000259" key="2">
    <source>
        <dbReference type="PROSITE" id="PS50188"/>
    </source>
</evidence>
<dbReference type="PROSITE" id="PS50188">
    <property type="entry name" value="B302_SPRY"/>
    <property type="match status" value="1"/>
</dbReference>
<dbReference type="InterPro" id="IPR006574">
    <property type="entry name" value="PRY"/>
</dbReference>
<dbReference type="PRINTS" id="PR01407">
    <property type="entry name" value="BUTYPHLNCDUF"/>
</dbReference>